<keyword evidence="1" id="KW-0472">Membrane</keyword>
<gene>
    <name evidence="3" type="ORF">BJ992_005015</name>
</gene>
<accession>A0A7X0IJ20</accession>
<keyword evidence="1" id="KW-1133">Transmembrane helix</keyword>
<organism evidence="3 4">
    <name type="scientific">Sphaerisporangium rubeum</name>
    <dbReference type="NCBI Taxonomy" id="321317"/>
    <lineage>
        <taxon>Bacteria</taxon>
        <taxon>Bacillati</taxon>
        <taxon>Actinomycetota</taxon>
        <taxon>Actinomycetes</taxon>
        <taxon>Streptosporangiales</taxon>
        <taxon>Streptosporangiaceae</taxon>
        <taxon>Sphaerisporangium</taxon>
    </lineage>
</organism>
<reference evidence="3 4" key="1">
    <citation type="submission" date="2020-08" db="EMBL/GenBank/DDBJ databases">
        <title>Sequencing the genomes of 1000 actinobacteria strains.</title>
        <authorList>
            <person name="Klenk H.-P."/>
        </authorList>
    </citation>
    <scope>NUCLEOTIDE SEQUENCE [LARGE SCALE GENOMIC DNA]</scope>
    <source>
        <strain evidence="3 4">DSM 44936</strain>
    </source>
</reference>
<evidence type="ECO:0000256" key="1">
    <source>
        <dbReference type="SAM" id="Phobius"/>
    </source>
</evidence>
<name>A0A7X0IJ20_9ACTN</name>
<keyword evidence="4" id="KW-1185">Reference proteome</keyword>
<dbReference type="Proteomes" id="UP000555564">
    <property type="component" value="Unassembled WGS sequence"/>
</dbReference>
<dbReference type="AlphaFoldDB" id="A0A7X0IJ20"/>
<protein>
    <recommendedName>
        <fullName evidence="2">NERD domain-containing protein</fullName>
    </recommendedName>
</protein>
<dbReference type="RefSeq" id="WP_184985023.1">
    <property type="nucleotide sequence ID" value="NZ_BAAALO010000081.1"/>
</dbReference>
<dbReference type="Pfam" id="PF08378">
    <property type="entry name" value="NERD"/>
    <property type="match status" value="1"/>
</dbReference>
<dbReference type="EMBL" id="JACHIU010000001">
    <property type="protein sequence ID" value="MBB6475584.1"/>
    <property type="molecule type" value="Genomic_DNA"/>
</dbReference>
<feature type="transmembrane region" description="Helical" evidence="1">
    <location>
        <begin position="40"/>
        <end position="58"/>
    </location>
</feature>
<feature type="transmembrane region" description="Helical" evidence="1">
    <location>
        <begin position="64"/>
        <end position="84"/>
    </location>
</feature>
<proteinExistence type="predicted"/>
<evidence type="ECO:0000259" key="2">
    <source>
        <dbReference type="Pfam" id="PF08378"/>
    </source>
</evidence>
<comment type="caution">
    <text evidence="3">The sequence shown here is derived from an EMBL/GenBank/DDBJ whole genome shotgun (WGS) entry which is preliminary data.</text>
</comment>
<evidence type="ECO:0000313" key="3">
    <source>
        <dbReference type="EMBL" id="MBB6475584.1"/>
    </source>
</evidence>
<feature type="domain" description="NERD" evidence="2">
    <location>
        <begin position="96"/>
        <end position="198"/>
    </location>
</feature>
<keyword evidence="1" id="KW-0812">Transmembrane</keyword>
<sequence>MPNGSIYVPPDDKFAWGSPSVMYELRWRETRSERRRRRNVMAGAGFVIITALAIYRGFPLPLLIGVLGGAAVWAVDGFVSWRMFEATAVWRGKRSGATRTGKSLRRALAKQSYNVLDGRAVPGKASIDHLVIGPGGVWIVDNEAWQPDCHIAAYGGRLFLGERSGSKVAKDLVDAAAALQEVLSREAGEPIEIRPLLAVHGGKVKDGLVIAEGLTLMPPRRVAKWVLANAYASHTPEDVEFLSRTAARILRRMTTI</sequence>
<dbReference type="InterPro" id="IPR011528">
    <property type="entry name" value="NERD"/>
</dbReference>
<evidence type="ECO:0000313" key="4">
    <source>
        <dbReference type="Proteomes" id="UP000555564"/>
    </source>
</evidence>